<dbReference type="Pfam" id="PF07883">
    <property type="entry name" value="Cupin_2"/>
    <property type="match status" value="1"/>
</dbReference>
<accession>A0A1H9SL49</accession>
<organism evidence="2 3">
    <name type="scientific">Pedobacter rhizosphaerae</name>
    <dbReference type="NCBI Taxonomy" id="390241"/>
    <lineage>
        <taxon>Bacteria</taxon>
        <taxon>Pseudomonadati</taxon>
        <taxon>Bacteroidota</taxon>
        <taxon>Sphingobacteriia</taxon>
        <taxon>Sphingobacteriales</taxon>
        <taxon>Sphingobacteriaceae</taxon>
        <taxon>Pedobacter</taxon>
    </lineage>
</organism>
<dbReference type="AlphaFoldDB" id="A0A1H9SL49"/>
<name>A0A1H9SL49_9SPHI</name>
<dbReference type="Proteomes" id="UP000199572">
    <property type="component" value="Unassembled WGS sequence"/>
</dbReference>
<gene>
    <name evidence="2" type="ORF">SAMN04488023_11881</name>
</gene>
<dbReference type="InterPro" id="IPR011051">
    <property type="entry name" value="RmlC_Cupin_sf"/>
</dbReference>
<dbReference type="EMBL" id="FOGG01000018">
    <property type="protein sequence ID" value="SER85681.1"/>
    <property type="molecule type" value="Genomic_DNA"/>
</dbReference>
<protein>
    <submittedName>
        <fullName evidence="2">Cupin domain-containing protein</fullName>
    </submittedName>
</protein>
<keyword evidence="3" id="KW-1185">Reference proteome</keyword>
<dbReference type="Gene3D" id="2.60.120.10">
    <property type="entry name" value="Jelly Rolls"/>
    <property type="match status" value="1"/>
</dbReference>
<proteinExistence type="predicted"/>
<dbReference type="PANTHER" id="PTHR36440:SF1">
    <property type="entry name" value="PUTATIVE (AFU_ORTHOLOGUE AFUA_8G07350)-RELATED"/>
    <property type="match status" value="1"/>
</dbReference>
<feature type="domain" description="Cupin type-2" evidence="1">
    <location>
        <begin position="40"/>
        <end position="109"/>
    </location>
</feature>
<dbReference type="InterPro" id="IPR053146">
    <property type="entry name" value="QDO-like"/>
</dbReference>
<dbReference type="SUPFAM" id="SSF51182">
    <property type="entry name" value="RmlC-like cupins"/>
    <property type="match status" value="1"/>
</dbReference>
<reference evidence="2 3" key="1">
    <citation type="submission" date="2016-10" db="EMBL/GenBank/DDBJ databases">
        <authorList>
            <person name="de Groot N.N."/>
        </authorList>
    </citation>
    <scope>NUCLEOTIDE SEQUENCE [LARGE SCALE GENOMIC DNA]</scope>
    <source>
        <strain evidence="2 3">DSM 18610</strain>
    </source>
</reference>
<dbReference type="STRING" id="390241.SAMN04488023_11881"/>
<dbReference type="PANTHER" id="PTHR36440">
    <property type="entry name" value="PUTATIVE (AFU_ORTHOLOGUE AFUA_8G07350)-RELATED"/>
    <property type="match status" value="1"/>
</dbReference>
<evidence type="ECO:0000259" key="1">
    <source>
        <dbReference type="Pfam" id="PF07883"/>
    </source>
</evidence>
<dbReference type="InterPro" id="IPR013096">
    <property type="entry name" value="Cupin_2"/>
</dbReference>
<evidence type="ECO:0000313" key="3">
    <source>
        <dbReference type="Proteomes" id="UP000199572"/>
    </source>
</evidence>
<sequence>MDLSINIINPEVGIRLGVAGGNYRVIISGEQTGGNYAVIEMIVPPGGGPPPHAHPDTQEMFYVLEGEVEFKTESGKQTVSKNGFVNIPLGGAIHCFKNNSTSNVRLLCTVVPAGLEKLFEEIATPVTPQDMLPPPALTPERKAFLKEMDEKYNQKTYSPDFLD</sequence>
<evidence type="ECO:0000313" key="2">
    <source>
        <dbReference type="EMBL" id="SER85681.1"/>
    </source>
</evidence>
<dbReference type="InterPro" id="IPR014710">
    <property type="entry name" value="RmlC-like_jellyroll"/>
</dbReference>
<dbReference type="OrthoDB" id="9090296at2"/>